<evidence type="ECO:0000256" key="4">
    <source>
        <dbReference type="RuleBase" id="RU000612"/>
    </source>
</evidence>
<proteinExistence type="inferred from homology"/>
<dbReference type="Proteomes" id="UP000559626">
    <property type="component" value="Unassembled WGS sequence"/>
</dbReference>
<keyword evidence="3 4" id="KW-0413">Isomerase</keyword>
<dbReference type="EC" id="5.3.1.9" evidence="4"/>
<dbReference type="GO" id="GO:0048029">
    <property type="term" value="F:monosaccharide binding"/>
    <property type="evidence" value="ECO:0007669"/>
    <property type="project" value="TreeGrafter"/>
</dbReference>
<dbReference type="GO" id="GO:0005829">
    <property type="term" value="C:cytosol"/>
    <property type="evidence" value="ECO:0007669"/>
    <property type="project" value="TreeGrafter"/>
</dbReference>
<accession>A0A7Y0AAF3</accession>
<dbReference type="RefSeq" id="WP_169529085.1">
    <property type="nucleotide sequence ID" value="NZ_JABBGH010000001.1"/>
</dbReference>
<comment type="caution">
    <text evidence="5">The sequence shown here is derived from an EMBL/GenBank/DDBJ whole genome shotgun (WGS) entry which is preliminary data.</text>
</comment>
<evidence type="ECO:0000313" key="6">
    <source>
        <dbReference type="Proteomes" id="UP000559626"/>
    </source>
</evidence>
<dbReference type="GO" id="GO:0006096">
    <property type="term" value="P:glycolytic process"/>
    <property type="evidence" value="ECO:0007669"/>
    <property type="project" value="UniProtKB-UniPathway"/>
</dbReference>
<dbReference type="PANTHER" id="PTHR11469:SF1">
    <property type="entry name" value="GLUCOSE-6-PHOSPHATE ISOMERASE"/>
    <property type="match status" value="1"/>
</dbReference>
<dbReference type="CDD" id="cd05015">
    <property type="entry name" value="SIS_PGI_1"/>
    <property type="match status" value="1"/>
</dbReference>
<dbReference type="SUPFAM" id="SSF53697">
    <property type="entry name" value="SIS domain"/>
    <property type="match status" value="1"/>
</dbReference>
<dbReference type="GO" id="GO:0097367">
    <property type="term" value="F:carbohydrate derivative binding"/>
    <property type="evidence" value="ECO:0007669"/>
    <property type="project" value="InterPro"/>
</dbReference>
<reference evidence="5 6" key="1">
    <citation type="submission" date="2020-04" db="EMBL/GenBank/DDBJ databases">
        <title>Hymenobacter polaris sp. nov., isolated from Arctic soil.</title>
        <authorList>
            <person name="Dahal R.H."/>
        </authorList>
    </citation>
    <scope>NUCLEOTIDE SEQUENCE [LARGE SCALE GENOMIC DNA]</scope>
    <source>
        <strain evidence="5 6">RP-2-7</strain>
    </source>
</reference>
<evidence type="ECO:0000256" key="2">
    <source>
        <dbReference type="ARBA" id="ARBA00023152"/>
    </source>
</evidence>
<name>A0A7Y0AAF3_9BACT</name>
<dbReference type="PRINTS" id="PR00662">
    <property type="entry name" value="G6PISOMERASE"/>
</dbReference>
<protein>
    <recommendedName>
        <fullName evidence="4">Glucose-6-phosphate isomerase</fullName>
        <ecNumber evidence="4">5.3.1.9</ecNumber>
    </recommendedName>
</protein>
<keyword evidence="1 4" id="KW-0312">Gluconeogenesis</keyword>
<dbReference type="GO" id="GO:0004347">
    <property type="term" value="F:glucose-6-phosphate isomerase activity"/>
    <property type="evidence" value="ECO:0007669"/>
    <property type="project" value="UniProtKB-EC"/>
</dbReference>
<sequence>MASYEPNPAFHATYHLGQYQAAIDQKIADLNQHDFTTRFWQKDATLWVQDAEAQQSIRSFMGWLDTPRVMLGRTSEITQFVHEVKQAGFQHVVVMGMGGSTMAPIVFKNCFHWGEGDLPLSILDTTDPGTVAELENELPLRHTLFIVASKSGTTAEPIAFGDYFYDKVKQLKGDAAGENFVAITDPGSKFVDQATKEGYRHIFLNFPEVGGRFSALTYFGLVPAACYGVNITALLHGAEGMMKDCGADGPVAGNPGLHLGAAIGYLATQGRDKLTLITPDTLSSLGLWLEQLLAESTGKHGKGILPVAGEPLGRPDEYGADRVFVYVGYDDFTDNDSLGKLQALEQAGHPVIIIRLKEPMDLGREFYRWEIAVAVAGIMLQINPFDQPNVQESKLATDRVMKAVTEQGHAPDAGQPAASQEGVRYYGDVTGKNGFAPDAAGVLRAFFGQARVGDYLDLQAYLHETDKVSAQLADFKRQVQDALRIATTSGYGPRFLHSTGQYHKGGPNTGLFVQFTADHPQDLPLPGRPYTFGTFENAQAQGDFETLLKYGRRALHIQLGANPEAGLQTVLAALKTALAQTEQGA</sequence>
<organism evidence="5 6">
    <name type="scientific">Hymenobacter polaris</name>
    <dbReference type="NCBI Taxonomy" id="2682546"/>
    <lineage>
        <taxon>Bacteria</taxon>
        <taxon>Pseudomonadati</taxon>
        <taxon>Bacteroidota</taxon>
        <taxon>Cytophagia</taxon>
        <taxon>Cytophagales</taxon>
        <taxon>Hymenobacteraceae</taxon>
        <taxon>Hymenobacter</taxon>
    </lineage>
</organism>
<dbReference type="GO" id="GO:0006094">
    <property type="term" value="P:gluconeogenesis"/>
    <property type="evidence" value="ECO:0007669"/>
    <property type="project" value="UniProtKB-KW"/>
</dbReference>
<keyword evidence="2 4" id="KW-0324">Glycolysis</keyword>
<dbReference type="Gene3D" id="3.40.50.10490">
    <property type="entry name" value="Glucose-6-phosphate isomerase like protein, domain 1"/>
    <property type="match status" value="3"/>
</dbReference>
<dbReference type="InterPro" id="IPR046348">
    <property type="entry name" value="SIS_dom_sf"/>
</dbReference>
<dbReference type="UniPathway" id="UPA00109">
    <property type="reaction ID" value="UER00181"/>
</dbReference>
<gene>
    <name evidence="5" type="ORF">HHL22_00840</name>
</gene>
<dbReference type="PROSITE" id="PS51463">
    <property type="entry name" value="P_GLUCOSE_ISOMERASE_3"/>
    <property type="match status" value="1"/>
</dbReference>
<evidence type="ECO:0000256" key="1">
    <source>
        <dbReference type="ARBA" id="ARBA00022432"/>
    </source>
</evidence>
<dbReference type="InterPro" id="IPR001672">
    <property type="entry name" value="G6P_Isomerase"/>
</dbReference>
<comment type="pathway">
    <text evidence="4">Carbohydrate degradation; glycolysis; D-glyceraldehyde 3-phosphate and glycerone phosphate from D-glucose: step 2/4.</text>
</comment>
<dbReference type="InterPro" id="IPR035476">
    <property type="entry name" value="SIS_PGI_1"/>
</dbReference>
<dbReference type="AlphaFoldDB" id="A0A7Y0AAF3"/>
<comment type="catalytic activity">
    <reaction evidence="4">
        <text>alpha-D-glucose 6-phosphate = beta-D-fructose 6-phosphate</text>
        <dbReference type="Rhea" id="RHEA:11816"/>
        <dbReference type="ChEBI" id="CHEBI:57634"/>
        <dbReference type="ChEBI" id="CHEBI:58225"/>
        <dbReference type="EC" id="5.3.1.9"/>
    </reaction>
</comment>
<dbReference type="PANTHER" id="PTHR11469">
    <property type="entry name" value="GLUCOSE-6-PHOSPHATE ISOMERASE"/>
    <property type="match status" value="1"/>
</dbReference>
<dbReference type="GO" id="GO:0051156">
    <property type="term" value="P:glucose 6-phosphate metabolic process"/>
    <property type="evidence" value="ECO:0007669"/>
    <property type="project" value="TreeGrafter"/>
</dbReference>
<dbReference type="EMBL" id="JABBGH010000001">
    <property type="protein sequence ID" value="NML63744.1"/>
    <property type="molecule type" value="Genomic_DNA"/>
</dbReference>
<dbReference type="Pfam" id="PF00342">
    <property type="entry name" value="PGI"/>
    <property type="match status" value="1"/>
</dbReference>
<evidence type="ECO:0000256" key="3">
    <source>
        <dbReference type="ARBA" id="ARBA00023235"/>
    </source>
</evidence>
<evidence type="ECO:0000313" key="5">
    <source>
        <dbReference type="EMBL" id="NML63744.1"/>
    </source>
</evidence>
<comment type="similarity">
    <text evidence="4">Belongs to the GPI family.</text>
</comment>
<keyword evidence="6" id="KW-1185">Reference proteome</keyword>